<keyword evidence="3" id="KW-1185">Reference proteome</keyword>
<evidence type="ECO:0000256" key="1">
    <source>
        <dbReference type="SAM" id="Phobius"/>
    </source>
</evidence>
<sequence length="51" mass="5460">MSTTNNTAPPKPSRLRALADNAIAALFCIATGVFFGAIAYLLDWSSTLWSN</sequence>
<evidence type="ECO:0000313" key="3">
    <source>
        <dbReference type="Proteomes" id="UP000570678"/>
    </source>
</evidence>
<dbReference type="AlphaFoldDB" id="A0A846YT02"/>
<proteinExistence type="predicted"/>
<accession>A0A846YT02</accession>
<dbReference type="RefSeq" id="WP_157117158.1">
    <property type="nucleotide sequence ID" value="NZ_JAAXOT010000028.1"/>
</dbReference>
<dbReference type="Proteomes" id="UP000570678">
    <property type="component" value="Unassembled WGS sequence"/>
</dbReference>
<evidence type="ECO:0000313" key="2">
    <source>
        <dbReference type="EMBL" id="NKY60801.1"/>
    </source>
</evidence>
<keyword evidence="1" id="KW-1133">Transmembrane helix</keyword>
<name>A0A846YT02_9NOCA</name>
<organism evidence="2 3">
    <name type="scientific">Nocardia flavorosea</name>
    <dbReference type="NCBI Taxonomy" id="53429"/>
    <lineage>
        <taxon>Bacteria</taxon>
        <taxon>Bacillati</taxon>
        <taxon>Actinomycetota</taxon>
        <taxon>Actinomycetes</taxon>
        <taxon>Mycobacteriales</taxon>
        <taxon>Nocardiaceae</taxon>
        <taxon>Nocardia</taxon>
    </lineage>
</organism>
<keyword evidence="1" id="KW-0812">Transmembrane</keyword>
<comment type="caution">
    <text evidence="2">The sequence shown here is derived from an EMBL/GenBank/DDBJ whole genome shotgun (WGS) entry which is preliminary data.</text>
</comment>
<protein>
    <submittedName>
        <fullName evidence="2">Uncharacterized protein</fullName>
    </submittedName>
</protein>
<keyword evidence="1" id="KW-0472">Membrane</keyword>
<dbReference type="EMBL" id="JAAXOT010000028">
    <property type="protein sequence ID" value="NKY60801.1"/>
    <property type="molecule type" value="Genomic_DNA"/>
</dbReference>
<feature type="transmembrane region" description="Helical" evidence="1">
    <location>
        <begin position="21"/>
        <end position="42"/>
    </location>
</feature>
<reference evidence="2 3" key="1">
    <citation type="submission" date="2020-04" db="EMBL/GenBank/DDBJ databases">
        <title>MicrobeNet Type strains.</title>
        <authorList>
            <person name="Nicholson A.C."/>
        </authorList>
    </citation>
    <scope>NUCLEOTIDE SEQUENCE [LARGE SCALE GENOMIC DNA]</scope>
    <source>
        <strain evidence="2 3">JCM 3332</strain>
    </source>
</reference>
<gene>
    <name evidence="2" type="ORF">HGA15_32630</name>
</gene>